<dbReference type="Gene3D" id="3.40.50.720">
    <property type="entry name" value="NAD(P)-binding Rossmann-like Domain"/>
    <property type="match status" value="1"/>
</dbReference>
<dbReference type="InterPro" id="IPR020904">
    <property type="entry name" value="Sc_DH/Rdtase_CS"/>
</dbReference>
<dbReference type="Pfam" id="PF13561">
    <property type="entry name" value="adh_short_C2"/>
    <property type="match status" value="1"/>
</dbReference>
<sequence length="274" mass="28180">MSSHDHQLPRPGSAGQRALPSGSLVMSPLKEHVIIVTGAARGIGKTIAETVARQGGHVIVTDILTDEAEAVAAGITASGGSAAAFTLDITRPEDAEVVAGKIVERFGRIDGLVNNAALDAPHGRAWEIGTAEWRHVIEMDLNGAWYCSRAVIPTMRAQRRGRIVFISSIAARLGSPHLSPAYSTAKAGLIGLTVSLSAQLESDGILVNAITPGPTGNTGAAYSEAGRKAYLDAHPLGFGGPEPIANAVAFLLGPGSGWTSGAVMNVSGGHFRGI</sequence>
<dbReference type="AlphaFoldDB" id="A0A6G1WH05"/>
<gene>
    <name evidence="4" type="ORF">GHJ91_07450</name>
</gene>
<dbReference type="InterPro" id="IPR002347">
    <property type="entry name" value="SDR_fam"/>
</dbReference>
<comment type="similarity">
    <text evidence="1">Belongs to the short-chain dehydrogenases/reductases (SDR) family.</text>
</comment>
<dbReference type="FunFam" id="3.40.50.720:FF:000084">
    <property type="entry name" value="Short-chain dehydrogenase reductase"/>
    <property type="match status" value="1"/>
</dbReference>
<reference evidence="4" key="1">
    <citation type="journal article" date="2013" name="Genome Biol.">
        <title>Comparative genomics of the core and accessory genomes of 48 Sinorhizobium strains comprising five genospecies.</title>
        <authorList>
            <person name="Sugawara M."/>
            <person name="Epstein B."/>
            <person name="Badgley B.D."/>
            <person name="Unno T."/>
            <person name="Xu L."/>
            <person name="Reese J."/>
            <person name="Gyaneshwar P."/>
            <person name="Denny R."/>
            <person name="Mudge J."/>
            <person name="Bharti A.K."/>
            <person name="Farmer A.D."/>
            <person name="May G.D."/>
            <person name="Woodward J.E."/>
            <person name="Medigue C."/>
            <person name="Vallenet D."/>
            <person name="Lajus A."/>
            <person name="Rouy Z."/>
            <person name="Martinez-Vaz B."/>
            <person name="Tiffin P."/>
            <person name="Young N.D."/>
            <person name="Sadowsky M.J."/>
        </authorList>
    </citation>
    <scope>NUCLEOTIDE SEQUENCE</scope>
    <source>
        <strain evidence="4">M1</strain>
    </source>
</reference>
<evidence type="ECO:0000313" key="4">
    <source>
        <dbReference type="EMBL" id="MQW69018.1"/>
    </source>
</evidence>
<dbReference type="EMBL" id="WISB01000042">
    <property type="protein sequence ID" value="MQW69018.1"/>
    <property type="molecule type" value="Genomic_DNA"/>
</dbReference>
<organism evidence="4">
    <name type="scientific">Sinorhizobium medicae</name>
    <dbReference type="NCBI Taxonomy" id="110321"/>
    <lineage>
        <taxon>Bacteria</taxon>
        <taxon>Pseudomonadati</taxon>
        <taxon>Pseudomonadota</taxon>
        <taxon>Alphaproteobacteria</taxon>
        <taxon>Hyphomicrobiales</taxon>
        <taxon>Rhizobiaceae</taxon>
        <taxon>Sinorhizobium/Ensifer group</taxon>
        <taxon>Sinorhizobium</taxon>
    </lineage>
</organism>
<protein>
    <submittedName>
        <fullName evidence="4">SDR family oxidoreductase</fullName>
    </submittedName>
</protein>
<feature type="region of interest" description="Disordered" evidence="3">
    <location>
        <begin position="1"/>
        <end position="21"/>
    </location>
</feature>
<comment type="caution">
    <text evidence="4">The sequence shown here is derived from an EMBL/GenBank/DDBJ whole genome shotgun (WGS) entry which is preliminary data.</text>
</comment>
<dbReference type="PRINTS" id="PR00080">
    <property type="entry name" value="SDRFAMILY"/>
</dbReference>
<evidence type="ECO:0000256" key="1">
    <source>
        <dbReference type="ARBA" id="ARBA00006484"/>
    </source>
</evidence>
<name>A0A6G1WH05_9HYPH</name>
<keyword evidence="2" id="KW-0560">Oxidoreductase</keyword>
<dbReference type="GO" id="GO:0016616">
    <property type="term" value="F:oxidoreductase activity, acting on the CH-OH group of donors, NAD or NADP as acceptor"/>
    <property type="evidence" value="ECO:0007669"/>
    <property type="project" value="TreeGrafter"/>
</dbReference>
<proteinExistence type="inferred from homology"/>
<dbReference type="SUPFAM" id="SSF51735">
    <property type="entry name" value="NAD(P)-binding Rossmann-fold domains"/>
    <property type="match status" value="1"/>
</dbReference>
<accession>A0A6G1WH05</accession>
<dbReference type="PANTHER" id="PTHR42760">
    <property type="entry name" value="SHORT-CHAIN DEHYDROGENASES/REDUCTASES FAMILY MEMBER"/>
    <property type="match status" value="1"/>
</dbReference>
<dbReference type="InterPro" id="IPR036291">
    <property type="entry name" value="NAD(P)-bd_dom_sf"/>
</dbReference>
<dbReference type="PRINTS" id="PR00081">
    <property type="entry name" value="GDHRDH"/>
</dbReference>
<dbReference type="PANTHER" id="PTHR42760:SF133">
    <property type="entry name" value="3-OXOACYL-[ACYL-CARRIER-PROTEIN] REDUCTASE"/>
    <property type="match status" value="1"/>
</dbReference>
<dbReference type="PROSITE" id="PS00061">
    <property type="entry name" value="ADH_SHORT"/>
    <property type="match status" value="1"/>
</dbReference>
<evidence type="ECO:0000256" key="3">
    <source>
        <dbReference type="SAM" id="MobiDB-lite"/>
    </source>
</evidence>
<evidence type="ECO:0000256" key="2">
    <source>
        <dbReference type="ARBA" id="ARBA00023002"/>
    </source>
</evidence>
<dbReference type="CDD" id="cd05233">
    <property type="entry name" value="SDR_c"/>
    <property type="match status" value="1"/>
</dbReference>